<dbReference type="AlphaFoldDB" id="A0AA45C6F0"/>
<keyword evidence="2" id="KW-1185">Reference proteome</keyword>
<name>A0AA45C6F0_9BACT</name>
<evidence type="ECO:0000313" key="2">
    <source>
        <dbReference type="Proteomes" id="UP000245921"/>
    </source>
</evidence>
<reference evidence="1 2" key="1">
    <citation type="submission" date="2018-05" db="EMBL/GenBank/DDBJ databases">
        <title>Genomic Encyclopedia of Type Strains, Phase IV (KMG-IV): sequencing the most valuable type-strain genomes for metagenomic binning, comparative biology and taxonomic classification.</title>
        <authorList>
            <person name="Goeker M."/>
        </authorList>
    </citation>
    <scope>NUCLEOTIDE SEQUENCE [LARGE SCALE GENOMIC DNA]</scope>
    <source>
        <strain evidence="1 2">DSM 24906</strain>
    </source>
</reference>
<organism evidence="1 2">
    <name type="scientific">Oceanotoga teriensis</name>
    <dbReference type="NCBI Taxonomy" id="515440"/>
    <lineage>
        <taxon>Bacteria</taxon>
        <taxon>Thermotogati</taxon>
        <taxon>Thermotogota</taxon>
        <taxon>Thermotogae</taxon>
        <taxon>Petrotogales</taxon>
        <taxon>Petrotogaceae</taxon>
        <taxon>Oceanotoga</taxon>
    </lineage>
</organism>
<evidence type="ECO:0000313" key="1">
    <source>
        <dbReference type="EMBL" id="PWJ91278.1"/>
    </source>
</evidence>
<comment type="caution">
    <text evidence="1">The sequence shown here is derived from an EMBL/GenBank/DDBJ whole genome shotgun (WGS) entry which is preliminary data.</text>
</comment>
<proteinExistence type="predicted"/>
<gene>
    <name evidence="1" type="ORF">C7380_11186</name>
</gene>
<dbReference type="Proteomes" id="UP000245921">
    <property type="component" value="Unassembled WGS sequence"/>
</dbReference>
<protein>
    <submittedName>
        <fullName evidence="1">Uncharacterized protein</fullName>
    </submittedName>
</protein>
<accession>A0AA45C6F0</accession>
<dbReference type="RefSeq" id="WP_109605099.1">
    <property type="nucleotide sequence ID" value="NZ_JAMHJO010000001.1"/>
</dbReference>
<dbReference type="EMBL" id="QGGI01000011">
    <property type="protein sequence ID" value="PWJ91278.1"/>
    <property type="molecule type" value="Genomic_DNA"/>
</dbReference>
<sequence>MDNKDFLITLSKLLCNSINNSNDLIRGYTKNNINLKINMLDKDLEFFVENNIKIGQIIKWKENLYNIDFIFQEEKLINLLSYINMLNYDLSFFSYLNLIDSFSIIGNIIIGNIVSYIKDYLNIDINYELSPIYNLDKNINLKKLKKINFIIFYIDFEILDEKIFRSYLLLSCDSNSFFSLKTKMEEFYGEL</sequence>